<feature type="signal peptide" evidence="1">
    <location>
        <begin position="1"/>
        <end position="23"/>
    </location>
</feature>
<dbReference type="RefSeq" id="WP_416206643.1">
    <property type="nucleotide sequence ID" value="NZ_JBBKTX010000018.1"/>
</dbReference>
<dbReference type="SUPFAM" id="SSF75011">
    <property type="entry name" value="3-carboxy-cis,cis-mucoante lactonizing enzyme"/>
    <property type="match status" value="1"/>
</dbReference>
<accession>A0ABW8NL84</accession>
<keyword evidence="3" id="KW-1185">Reference proteome</keyword>
<organism evidence="2 3">
    <name type="scientific">Oceanobacter antarcticus</name>
    <dbReference type="NCBI Taxonomy" id="3133425"/>
    <lineage>
        <taxon>Bacteria</taxon>
        <taxon>Pseudomonadati</taxon>
        <taxon>Pseudomonadota</taxon>
        <taxon>Gammaproteobacteria</taxon>
        <taxon>Oceanospirillales</taxon>
        <taxon>Oceanospirillaceae</taxon>
        <taxon>Oceanobacter</taxon>
    </lineage>
</organism>
<sequence>MKHGRLFLLSLLALVAVLSGCGADTDSANGADGTAGSTSRFTIQRGFLIVSDSSMVKSFLIDSETGALYEADSVYVNREIETVFPYGADRVFLGTTTGTLIVHVGAEGYLTYETGVDHARSCDPVIANGNTMYVTLSNGSGSCGGTEYDNHLMIYDITNLYAPTLRGLVAIDEPTGLALDGDNLFVCYAGGLKRFDVSGSWSAVETGDYADLACNDIIIDEEADYLTTDDGVLLVNLSDDTPVLLSTIREGQ</sequence>
<evidence type="ECO:0000256" key="1">
    <source>
        <dbReference type="SAM" id="SignalP"/>
    </source>
</evidence>
<evidence type="ECO:0008006" key="4">
    <source>
        <dbReference type="Google" id="ProtNLM"/>
    </source>
</evidence>
<gene>
    <name evidence="2" type="ORF">WG929_14490</name>
</gene>
<protein>
    <recommendedName>
        <fullName evidence="4">LVIVD repeat-containing protein</fullName>
    </recommendedName>
</protein>
<evidence type="ECO:0000313" key="2">
    <source>
        <dbReference type="EMBL" id="MFK4753621.1"/>
    </source>
</evidence>
<dbReference type="PROSITE" id="PS51257">
    <property type="entry name" value="PROKAR_LIPOPROTEIN"/>
    <property type="match status" value="1"/>
</dbReference>
<keyword evidence="1" id="KW-0732">Signal</keyword>
<dbReference type="EMBL" id="JBBKTX010000018">
    <property type="protein sequence ID" value="MFK4753621.1"/>
    <property type="molecule type" value="Genomic_DNA"/>
</dbReference>
<feature type="chain" id="PRO_5045774132" description="LVIVD repeat-containing protein" evidence="1">
    <location>
        <begin position="24"/>
        <end position="252"/>
    </location>
</feature>
<proteinExistence type="predicted"/>
<reference evidence="2 3" key="1">
    <citation type="submission" date="2024-03" db="EMBL/GenBank/DDBJ databases">
        <title>High-quality draft genome sequence of Oceanobacter sp. wDCs-4.</title>
        <authorList>
            <person name="Dong C."/>
        </authorList>
    </citation>
    <scope>NUCLEOTIDE SEQUENCE [LARGE SCALE GENOMIC DNA]</scope>
    <source>
        <strain evidence="3">wDCs-4</strain>
    </source>
</reference>
<dbReference type="Proteomes" id="UP001620597">
    <property type="component" value="Unassembled WGS sequence"/>
</dbReference>
<comment type="caution">
    <text evidence="2">The sequence shown here is derived from an EMBL/GenBank/DDBJ whole genome shotgun (WGS) entry which is preliminary data.</text>
</comment>
<evidence type="ECO:0000313" key="3">
    <source>
        <dbReference type="Proteomes" id="UP001620597"/>
    </source>
</evidence>
<name>A0ABW8NL84_9GAMM</name>